<dbReference type="RefSeq" id="WP_163668825.1">
    <property type="nucleotide sequence ID" value="NZ_QZCE01000002.1"/>
</dbReference>
<feature type="domain" description="Methyltransferase type 11" evidence="1">
    <location>
        <begin position="44"/>
        <end position="123"/>
    </location>
</feature>
<keyword evidence="2" id="KW-0489">Methyltransferase</keyword>
<dbReference type="GO" id="GO:0032259">
    <property type="term" value="P:methylation"/>
    <property type="evidence" value="ECO:0007669"/>
    <property type="project" value="UniProtKB-KW"/>
</dbReference>
<evidence type="ECO:0000259" key="1">
    <source>
        <dbReference type="Pfam" id="PF08241"/>
    </source>
</evidence>
<name>A0A6M0SDY9_9CYAN</name>
<comment type="caution">
    <text evidence="2">The sequence shown here is derived from an EMBL/GenBank/DDBJ whole genome shotgun (WGS) entry which is preliminary data.</text>
</comment>
<dbReference type="InterPro" id="IPR013216">
    <property type="entry name" value="Methyltransf_11"/>
</dbReference>
<evidence type="ECO:0000313" key="3">
    <source>
        <dbReference type="Proteomes" id="UP000473574"/>
    </source>
</evidence>
<proteinExistence type="predicted"/>
<sequence>MNNEFNHDTYWSDTWIKHIESYLAVPPRAGYWITSHFPVSLSILEIAGGSCRDSRYLVSQDLDVIGSDFDQKTLDYLAKRYPESPLLMQKEDAFSLSFANKSIGLSFSNGFWVLFENNQQIYSLIHEQARITEKYMISLVHNIENIKLVNQFKECTKLDSLYDIRFFHREELLEIINESGLKYKSIVMRKFGGPIDKLLTPKIKGIKNPIQTITKKIVPHVYDYQPWTVTERIACVIEL</sequence>
<dbReference type="SUPFAM" id="SSF53335">
    <property type="entry name" value="S-adenosyl-L-methionine-dependent methyltransferases"/>
    <property type="match status" value="1"/>
</dbReference>
<dbReference type="GO" id="GO:0008757">
    <property type="term" value="F:S-adenosylmethionine-dependent methyltransferase activity"/>
    <property type="evidence" value="ECO:0007669"/>
    <property type="project" value="InterPro"/>
</dbReference>
<gene>
    <name evidence="2" type="ORF">D0962_27985</name>
</gene>
<accession>A0A6M0SDY9</accession>
<dbReference type="AlphaFoldDB" id="A0A6M0SDY9"/>
<dbReference type="Proteomes" id="UP000473574">
    <property type="component" value="Unassembled WGS sequence"/>
</dbReference>
<evidence type="ECO:0000313" key="2">
    <source>
        <dbReference type="EMBL" id="NEZ66556.1"/>
    </source>
</evidence>
<dbReference type="EMBL" id="QZCE01000002">
    <property type="protein sequence ID" value="NEZ66556.1"/>
    <property type="molecule type" value="Genomic_DNA"/>
</dbReference>
<protein>
    <submittedName>
        <fullName evidence="2">Methyltransferase domain-containing protein</fullName>
    </submittedName>
</protein>
<keyword evidence="2" id="KW-0808">Transferase</keyword>
<dbReference type="Pfam" id="PF08241">
    <property type="entry name" value="Methyltransf_11"/>
    <property type="match status" value="1"/>
</dbReference>
<dbReference type="InterPro" id="IPR029063">
    <property type="entry name" value="SAM-dependent_MTases_sf"/>
</dbReference>
<dbReference type="Gene3D" id="3.40.50.150">
    <property type="entry name" value="Vaccinia Virus protein VP39"/>
    <property type="match status" value="1"/>
</dbReference>
<organism evidence="2 3">
    <name type="scientific">Adonisia turfae CCMR0082</name>
    <dbReference type="NCBI Taxonomy" id="2304604"/>
    <lineage>
        <taxon>Bacteria</taxon>
        <taxon>Bacillati</taxon>
        <taxon>Cyanobacteriota</taxon>
        <taxon>Adonisia</taxon>
        <taxon>Adonisia turfae</taxon>
    </lineage>
</organism>
<reference evidence="2 3" key="1">
    <citation type="journal article" date="2020" name="Microb. Ecol.">
        <title>Ecogenomics of the Marine Benthic Filamentous Cyanobacterium Adonisia.</title>
        <authorList>
            <person name="Walter J.M."/>
            <person name="Coutinho F.H."/>
            <person name="Leomil L."/>
            <person name="Hargreaves P.I."/>
            <person name="Campeao M.E."/>
            <person name="Vieira V.V."/>
            <person name="Silva B.S."/>
            <person name="Fistarol G.O."/>
            <person name="Salomon P.S."/>
            <person name="Sawabe T."/>
            <person name="Mino S."/>
            <person name="Hosokawa M."/>
            <person name="Miyashita H."/>
            <person name="Maruyama F."/>
            <person name="van Verk M.C."/>
            <person name="Dutilh B.E."/>
            <person name="Thompson C.C."/>
            <person name="Thompson F.L."/>
        </authorList>
    </citation>
    <scope>NUCLEOTIDE SEQUENCE [LARGE SCALE GENOMIC DNA]</scope>
    <source>
        <strain evidence="2 3">CCMR0082</strain>
    </source>
</reference>